<dbReference type="Proteomes" id="UP001234297">
    <property type="component" value="Chromosome 7"/>
</dbReference>
<organism evidence="1 2">
    <name type="scientific">Persea americana</name>
    <name type="common">Avocado</name>
    <dbReference type="NCBI Taxonomy" id="3435"/>
    <lineage>
        <taxon>Eukaryota</taxon>
        <taxon>Viridiplantae</taxon>
        <taxon>Streptophyta</taxon>
        <taxon>Embryophyta</taxon>
        <taxon>Tracheophyta</taxon>
        <taxon>Spermatophyta</taxon>
        <taxon>Magnoliopsida</taxon>
        <taxon>Magnoliidae</taxon>
        <taxon>Laurales</taxon>
        <taxon>Lauraceae</taxon>
        <taxon>Persea</taxon>
    </lineage>
</organism>
<evidence type="ECO:0000313" key="1">
    <source>
        <dbReference type="EMBL" id="KAJ8630240.1"/>
    </source>
</evidence>
<keyword evidence="2" id="KW-1185">Reference proteome</keyword>
<protein>
    <submittedName>
        <fullName evidence="1">Uncharacterized protein</fullName>
    </submittedName>
</protein>
<comment type="caution">
    <text evidence="1">The sequence shown here is derived from an EMBL/GenBank/DDBJ whole genome shotgun (WGS) entry which is preliminary data.</text>
</comment>
<accession>A0ACC2L9Y1</accession>
<sequence>MPKKRILPETPDPDAVEVISLSPNSLTATDHFTCEICGKDFPRRQNLQLHLRGHNRLSKRRLQPEEEGDDGDEEEEEEQHRHQQQQVPRTEEPRKRIYVCPEPSCVNNSPSWGFGHITAVKRHFCRKHGEKKWKCSKCCKEYAVEADWKAHSKTCGINEHCCDCGVSFSRKDDYTAHRTFCDALPAAGSSSLSSDVVSGVLPLQHRDNNWCHTMSNQKLVVICQFGGEFIQNNDGSLSYIGGEAHAMEVDRNMRFDDFRSEIGEMWNHDISISSIKYFLPSNKQTLITISNDKDLLRMVDFHKGLVTAYVYILTGGNVPSNVLSMGNNRATKTGSVPVASDLVIPGGPSIASMEDVGPHGLTTNSRENIVTRMGQEFNSIQDFRDALRKYAAVKCFAVEFIKNERSRVTAKCKAASCPWRIHASKLAKTQKVRVRKITNIHTCVGIVKDNEHPLATRQWVVSTIKDMLRDNPQYKTIDIISDLYRDYGVSLKYHQARRGKDIAKEELQVSHLESFSQLPSYCEKIRETNPGSHVTLTKMGDSGFQRLFISFQASRYGFEHGCRPLIFLHGTSLKYEGTLLAAASVDANDDYFLVAFAVVDAEAYDSWHWFLVELRSAISTTRTITFVSNRNKGLKEAVPQVFEDSYHGYCLHHLTEDFKTELKGLWLQPVKDAMVNELKRAAYACRDTDFNICIDSMKNVSQVVASWVLDSKPQHWSNAFFRGSRYDHISSKVSELLKNWILQERDTSIVKMVDMVRTKMAELISMRREDSGMWSTTLTPNMEQKLQKEVLNSRPLNVFSTSGIVFEVRDDLLNIVNIESWECTCRRWQITGLPCMHAIAVLNYMRRNIYGYCSRYFSVDCYHLAYSKSIYPIPDVDSPSVEEHNPVRTLYAPRTNLTDHPSAKPEPKKKQVVEAQHIGNWPRPLHCSRCKSAGHNRTTCKALDE</sequence>
<dbReference type="EMBL" id="CM056815">
    <property type="protein sequence ID" value="KAJ8630240.1"/>
    <property type="molecule type" value="Genomic_DNA"/>
</dbReference>
<gene>
    <name evidence="1" type="ORF">MRB53_023563</name>
</gene>
<proteinExistence type="predicted"/>
<reference evidence="1 2" key="1">
    <citation type="journal article" date="2022" name="Hortic Res">
        <title>A haplotype resolved chromosomal level avocado genome allows analysis of novel avocado genes.</title>
        <authorList>
            <person name="Nath O."/>
            <person name="Fletcher S.J."/>
            <person name="Hayward A."/>
            <person name="Shaw L.M."/>
            <person name="Masouleh A.K."/>
            <person name="Furtado A."/>
            <person name="Henry R.J."/>
            <person name="Mitter N."/>
        </authorList>
    </citation>
    <scope>NUCLEOTIDE SEQUENCE [LARGE SCALE GENOMIC DNA]</scope>
    <source>
        <strain evidence="2">cv. Hass</strain>
    </source>
</reference>
<evidence type="ECO:0000313" key="2">
    <source>
        <dbReference type="Proteomes" id="UP001234297"/>
    </source>
</evidence>
<name>A0ACC2L9Y1_PERAE</name>